<accession>A0A6C0LW54</accession>
<sequence>MSVTYVVVYYNVDEPSNSEVVGACKTIKQAIMMMIKAAHYSEGEGGTLRQYLRESDDYESFQHLIDTCVENMTLIDEDIYRIEPITIQ</sequence>
<dbReference type="EMBL" id="MN740565">
    <property type="protein sequence ID" value="QHU33981.1"/>
    <property type="molecule type" value="Genomic_DNA"/>
</dbReference>
<reference evidence="1" key="1">
    <citation type="journal article" date="2020" name="Nature">
        <title>Giant virus diversity and host interactions through global metagenomics.</title>
        <authorList>
            <person name="Schulz F."/>
            <person name="Roux S."/>
            <person name="Paez-Espino D."/>
            <person name="Jungbluth S."/>
            <person name="Walsh D.A."/>
            <person name="Denef V.J."/>
            <person name="McMahon K.D."/>
            <person name="Konstantinidis K.T."/>
            <person name="Eloe-Fadrosh E.A."/>
            <person name="Kyrpides N.C."/>
            <person name="Woyke T."/>
        </authorList>
    </citation>
    <scope>NUCLEOTIDE SEQUENCE</scope>
    <source>
        <strain evidence="1">GVMAG-S-1016704-142</strain>
    </source>
</reference>
<proteinExistence type="predicted"/>
<organism evidence="1">
    <name type="scientific">viral metagenome</name>
    <dbReference type="NCBI Taxonomy" id="1070528"/>
    <lineage>
        <taxon>unclassified sequences</taxon>
        <taxon>metagenomes</taxon>
        <taxon>organismal metagenomes</taxon>
    </lineage>
</organism>
<dbReference type="AlphaFoldDB" id="A0A6C0LW54"/>
<name>A0A6C0LW54_9ZZZZ</name>
<protein>
    <submittedName>
        <fullName evidence="1">Uncharacterized protein</fullName>
    </submittedName>
</protein>
<evidence type="ECO:0000313" key="1">
    <source>
        <dbReference type="EMBL" id="QHU33981.1"/>
    </source>
</evidence>